<feature type="region of interest" description="Disordered" evidence="1">
    <location>
        <begin position="104"/>
        <end position="127"/>
    </location>
</feature>
<dbReference type="EMBL" id="KV453913">
    <property type="protein sequence ID" value="ODV78443.1"/>
    <property type="molecule type" value="Genomic_DNA"/>
</dbReference>
<evidence type="ECO:0000313" key="3">
    <source>
        <dbReference type="Proteomes" id="UP000094285"/>
    </source>
</evidence>
<feature type="compositionally biased region" description="Basic and acidic residues" evidence="1">
    <location>
        <begin position="112"/>
        <end position="122"/>
    </location>
</feature>
<organism evidence="2 3">
    <name type="scientific">Suhomyces tanzawaensis NRRL Y-17324</name>
    <dbReference type="NCBI Taxonomy" id="984487"/>
    <lineage>
        <taxon>Eukaryota</taxon>
        <taxon>Fungi</taxon>
        <taxon>Dikarya</taxon>
        <taxon>Ascomycota</taxon>
        <taxon>Saccharomycotina</taxon>
        <taxon>Pichiomycetes</taxon>
        <taxon>Debaryomycetaceae</taxon>
        <taxon>Suhomyces</taxon>
    </lineage>
</organism>
<proteinExistence type="predicted"/>
<dbReference type="STRING" id="984487.A0A1E4SG01"/>
<reference evidence="3" key="1">
    <citation type="submission" date="2016-05" db="EMBL/GenBank/DDBJ databases">
        <title>Comparative genomics of biotechnologically important yeasts.</title>
        <authorList>
            <consortium name="DOE Joint Genome Institute"/>
            <person name="Riley R."/>
            <person name="Haridas S."/>
            <person name="Wolfe K.H."/>
            <person name="Lopes M.R."/>
            <person name="Hittinger C.T."/>
            <person name="Goker M."/>
            <person name="Salamov A."/>
            <person name="Wisecaver J."/>
            <person name="Long T.M."/>
            <person name="Aerts A.L."/>
            <person name="Barry K."/>
            <person name="Choi C."/>
            <person name="Clum A."/>
            <person name="Coughlan A.Y."/>
            <person name="Deshpande S."/>
            <person name="Douglass A.P."/>
            <person name="Hanson S.J."/>
            <person name="Klenk H.-P."/>
            <person name="Labutti K."/>
            <person name="Lapidus A."/>
            <person name="Lindquist E."/>
            <person name="Lipzen A."/>
            <person name="Meier-Kolthoff J.P."/>
            <person name="Ohm R.A."/>
            <person name="Otillar R.P."/>
            <person name="Pangilinan J."/>
            <person name="Peng Y."/>
            <person name="Rokas A."/>
            <person name="Rosa C.A."/>
            <person name="Scheuner C."/>
            <person name="Sibirny A.A."/>
            <person name="Slot J.C."/>
            <person name="Stielow J.B."/>
            <person name="Sun H."/>
            <person name="Kurtzman C.P."/>
            <person name="Blackwell M."/>
            <person name="Grigoriev I.V."/>
            <person name="Jeffries T.W."/>
        </authorList>
    </citation>
    <scope>NUCLEOTIDE SEQUENCE [LARGE SCALE GENOMIC DNA]</scope>
    <source>
        <strain evidence="3">NRRL Y-17324</strain>
    </source>
</reference>
<name>A0A1E4SG01_9ASCO</name>
<dbReference type="AlphaFoldDB" id="A0A1E4SG01"/>
<gene>
    <name evidence="2" type="ORF">CANTADRAFT_6834</name>
</gene>
<keyword evidence="3" id="KW-1185">Reference proteome</keyword>
<protein>
    <submittedName>
        <fullName evidence="2">Uncharacterized protein</fullName>
    </submittedName>
</protein>
<accession>A0A1E4SG01</accession>
<dbReference type="RefSeq" id="XP_020063565.1">
    <property type="nucleotide sequence ID" value="XM_020210978.1"/>
</dbReference>
<evidence type="ECO:0000256" key="1">
    <source>
        <dbReference type="SAM" id="MobiDB-lite"/>
    </source>
</evidence>
<evidence type="ECO:0000313" key="2">
    <source>
        <dbReference type="EMBL" id="ODV78443.1"/>
    </source>
</evidence>
<dbReference type="GeneID" id="30985114"/>
<sequence>MKEPYYCGNSSVKPPTAHCYSLVHYALPQIPVASFLLPPPYQLAAPRWQRSNSIEPYYAGHPTLGRRYWHAHADDCAVVSDDDDDYDDDDVPAVLGTGHVVAPPSHPSISRKVSDNYHNSHSDDEDSTACIVGDTSKLAAVSGSAPLALPPHVHDLAEVNRVLVLKSDNPNILINPHARSVSATLRAPPYVSHHVTDVYASEVPRTLRDDYDVPCSAYLV</sequence>
<dbReference type="Proteomes" id="UP000094285">
    <property type="component" value="Unassembled WGS sequence"/>
</dbReference>